<proteinExistence type="predicted"/>
<dbReference type="AlphaFoldDB" id="M1DNN8"/>
<dbReference type="PaxDb" id="4113-PGSC0003DMT400091910"/>
<dbReference type="EnsemblPlants" id="PGSC0003DMT400091910">
    <property type="protein sequence ID" value="PGSC0003DMT400091910"/>
    <property type="gene ID" value="PGSC0003DMG400041481"/>
</dbReference>
<accession>M1DNN8</accession>
<dbReference type="Gramene" id="PGSC0003DMT400091910">
    <property type="protein sequence ID" value="PGSC0003DMT400091910"/>
    <property type="gene ID" value="PGSC0003DMG400041481"/>
</dbReference>
<organism evidence="2 3">
    <name type="scientific">Solanum tuberosum</name>
    <name type="common">Potato</name>
    <dbReference type="NCBI Taxonomy" id="4113"/>
    <lineage>
        <taxon>Eukaryota</taxon>
        <taxon>Viridiplantae</taxon>
        <taxon>Streptophyta</taxon>
        <taxon>Embryophyta</taxon>
        <taxon>Tracheophyta</taxon>
        <taxon>Spermatophyta</taxon>
        <taxon>Magnoliopsida</taxon>
        <taxon>eudicotyledons</taxon>
        <taxon>Gunneridae</taxon>
        <taxon>Pentapetalae</taxon>
        <taxon>asterids</taxon>
        <taxon>lamiids</taxon>
        <taxon>Solanales</taxon>
        <taxon>Solanaceae</taxon>
        <taxon>Solanoideae</taxon>
        <taxon>Solaneae</taxon>
        <taxon>Solanum</taxon>
    </lineage>
</organism>
<evidence type="ECO:0000256" key="1">
    <source>
        <dbReference type="SAM" id="MobiDB-lite"/>
    </source>
</evidence>
<feature type="region of interest" description="Disordered" evidence="1">
    <location>
        <begin position="36"/>
        <end position="127"/>
    </location>
</feature>
<name>M1DNN8_SOLTU</name>
<reference evidence="2" key="2">
    <citation type="submission" date="2015-06" db="UniProtKB">
        <authorList>
            <consortium name="EnsemblPlants"/>
        </authorList>
    </citation>
    <scope>IDENTIFICATION</scope>
    <source>
        <strain evidence="2">DM1-3 516 R44</strain>
    </source>
</reference>
<protein>
    <submittedName>
        <fullName evidence="2">Uncharacterized protein</fullName>
    </submittedName>
</protein>
<evidence type="ECO:0000313" key="2">
    <source>
        <dbReference type="EnsemblPlants" id="PGSC0003DMT400091910"/>
    </source>
</evidence>
<dbReference type="InParanoid" id="M1DNN8"/>
<dbReference type="Proteomes" id="UP000011115">
    <property type="component" value="Unassembled WGS sequence"/>
</dbReference>
<reference evidence="3" key="1">
    <citation type="journal article" date="2011" name="Nature">
        <title>Genome sequence and analysis of the tuber crop potato.</title>
        <authorList>
            <consortium name="The Potato Genome Sequencing Consortium"/>
        </authorList>
    </citation>
    <scope>NUCLEOTIDE SEQUENCE [LARGE SCALE GENOMIC DNA]</scope>
    <source>
        <strain evidence="3">cv. DM1-3 516 R44</strain>
    </source>
</reference>
<keyword evidence="3" id="KW-1185">Reference proteome</keyword>
<dbReference type="HOGENOM" id="CLU_1974455_0_0_1"/>
<sequence>MKYWKTKGLVTHEPKYPFPSLSLCYKPIKSYSDPILGKGKDIDHKLEHHDQEPSKEERRMDKEARRESRRAAKEKEALENQQCDSMRSRALASRPHAPADSRYLDIVPTPQRVPIDEGVGIPSTTDA</sequence>
<evidence type="ECO:0000313" key="3">
    <source>
        <dbReference type="Proteomes" id="UP000011115"/>
    </source>
</evidence>
<feature type="compositionally biased region" description="Basic and acidic residues" evidence="1">
    <location>
        <begin position="38"/>
        <end position="78"/>
    </location>
</feature>